<reference evidence="3" key="3">
    <citation type="submission" date="2024-02" db="EMBL/GenBank/DDBJ databases">
        <authorList>
            <person name="Bromfield E.S.P."/>
            <person name="Cloutier S."/>
            <person name="Nguyen H.D.T."/>
        </authorList>
    </citation>
    <scope>NUCLEOTIDE SEQUENCE</scope>
    <source>
        <strain evidence="3">101S1MB</strain>
        <strain evidence="4">65S1MB</strain>
    </source>
</reference>
<evidence type="ECO:0000313" key="6">
    <source>
        <dbReference type="Proteomes" id="UP000500895"/>
    </source>
</evidence>
<reference evidence="5" key="1">
    <citation type="submission" date="2019-06" db="EMBL/GenBank/DDBJ databases">
        <title>Whole-Genome Sequence of Bradyrhizobium sp. 3 Strain 65S1MB.</title>
        <authorList>
            <person name="Bromfield E.S.P."/>
            <person name="Cloutier S."/>
            <person name="Nguyen H.D.T."/>
        </authorList>
    </citation>
    <scope>NUCLEOTIDE SEQUENCE [LARGE SCALE GENOMIC DNA]</scope>
    <source>
        <strain evidence="5">65S1MB</strain>
    </source>
</reference>
<feature type="compositionally biased region" description="Basic and acidic residues" evidence="2">
    <location>
        <begin position="94"/>
        <end position="112"/>
    </location>
</feature>
<evidence type="ECO:0000313" key="3">
    <source>
        <dbReference type="EMBL" id="QIP05295.1"/>
    </source>
</evidence>
<evidence type="ECO:0000256" key="2">
    <source>
        <dbReference type="SAM" id="MobiDB-lite"/>
    </source>
</evidence>
<keyword evidence="5" id="KW-1185">Reference proteome</keyword>
<evidence type="ECO:0000313" key="5">
    <source>
        <dbReference type="Proteomes" id="UP000319298"/>
    </source>
</evidence>
<proteinExistence type="predicted"/>
<dbReference type="Proteomes" id="UP000500895">
    <property type="component" value="Chromosome"/>
</dbReference>
<name>A0A6G8ZZ33_9BRAD</name>
<dbReference type="SUPFAM" id="SSF56349">
    <property type="entry name" value="DNA breaking-rejoining enzymes"/>
    <property type="match status" value="1"/>
</dbReference>
<dbReference type="GO" id="GO:0003677">
    <property type="term" value="F:DNA binding"/>
    <property type="evidence" value="ECO:0007669"/>
    <property type="project" value="InterPro"/>
</dbReference>
<evidence type="ECO:0000256" key="1">
    <source>
        <dbReference type="ARBA" id="ARBA00023172"/>
    </source>
</evidence>
<dbReference type="Gene3D" id="1.10.443.10">
    <property type="entry name" value="Intergrase catalytic core"/>
    <property type="match status" value="1"/>
</dbReference>
<protein>
    <recommendedName>
        <fullName evidence="7">Tyr recombinase domain-containing protein</fullName>
    </recommendedName>
</protein>
<dbReference type="EMBL" id="CP041090">
    <property type="protein sequence ID" value="WWE88583.1"/>
    <property type="molecule type" value="Genomic_DNA"/>
</dbReference>
<dbReference type="RefSeq" id="WP_162406306.1">
    <property type="nucleotide sequence ID" value="NZ_CP041090.2"/>
</dbReference>
<keyword evidence="1" id="KW-0233">DNA recombination</keyword>
<evidence type="ECO:0008006" key="7">
    <source>
        <dbReference type="Google" id="ProtNLM"/>
    </source>
</evidence>
<sequence>MIATCFVEFNGKPVASVKKGFKTAVGLARLPGKLTPHVLRHTAPTWLMQRGVPIWEAAGFLATSSEVLQDTYGTISPATCRARHLPSAKGPVCFDDRNGGQLDRGPKSDEKT</sequence>
<dbReference type="InterPro" id="IPR013762">
    <property type="entry name" value="Integrase-like_cat_sf"/>
</dbReference>
<dbReference type="GO" id="GO:0006310">
    <property type="term" value="P:DNA recombination"/>
    <property type="evidence" value="ECO:0007669"/>
    <property type="project" value="UniProtKB-KW"/>
</dbReference>
<reference evidence="5 6" key="2">
    <citation type="journal article" date="2020" name="Int. J. Syst. Evol. Microbiol.">
        <title>Description and complete genome sequences of Bradyrhizobium symbiodeficiens sp. nov., a non-symbiotic bacterium associated with legumes native to Canada.</title>
        <authorList>
            <person name="Bromfield E.S.P."/>
            <person name="Cloutier S."/>
            <person name="Nguyen H.D.T."/>
        </authorList>
    </citation>
    <scope>NUCLEOTIDE SEQUENCE [LARGE SCALE GENOMIC DNA]</scope>
    <source>
        <strain evidence="3 6">101S1MB</strain>
        <strain evidence="4 5">65S1MB</strain>
    </source>
</reference>
<dbReference type="EMBL" id="CP050066">
    <property type="protein sequence ID" value="QIP05295.1"/>
    <property type="molecule type" value="Genomic_DNA"/>
</dbReference>
<gene>
    <name evidence="4" type="ORF">FJN17_02125</name>
    <name evidence="3" type="ORF">HAV00_03085</name>
</gene>
<feature type="region of interest" description="Disordered" evidence="2">
    <location>
        <begin position="85"/>
        <end position="112"/>
    </location>
</feature>
<dbReference type="InterPro" id="IPR011010">
    <property type="entry name" value="DNA_brk_join_enz"/>
</dbReference>
<evidence type="ECO:0000313" key="4">
    <source>
        <dbReference type="EMBL" id="WWE88583.1"/>
    </source>
</evidence>
<accession>A0A6G8ZZ33</accession>
<organism evidence="3 6">
    <name type="scientific">Bradyrhizobium symbiodeficiens</name>
    <dbReference type="NCBI Taxonomy" id="1404367"/>
    <lineage>
        <taxon>Bacteria</taxon>
        <taxon>Pseudomonadati</taxon>
        <taxon>Pseudomonadota</taxon>
        <taxon>Alphaproteobacteria</taxon>
        <taxon>Hyphomicrobiales</taxon>
        <taxon>Nitrobacteraceae</taxon>
        <taxon>Bradyrhizobium</taxon>
    </lineage>
</organism>
<dbReference type="AlphaFoldDB" id="A0A6G8ZZ33"/>
<dbReference type="GO" id="GO:0015074">
    <property type="term" value="P:DNA integration"/>
    <property type="evidence" value="ECO:0007669"/>
    <property type="project" value="InterPro"/>
</dbReference>
<dbReference type="Proteomes" id="UP000319298">
    <property type="component" value="Chromosome"/>
</dbReference>